<dbReference type="InterPro" id="IPR000835">
    <property type="entry name" value="HTH_MarR-typ"/>
</dbReference>
<organism evidence="2 3">
    <name type="scientific">Candidatus Copromonas faecavium</name>
    <name type="common">nom. illeg.</name>
    <dbReference type="NCBI Taxonomy" id="2840740"/>
    <lineage>
        <taxon>Bacteria</taxon>
        <taxon>Bacillati</taxon>
        <taxon>Bacillota</taxon>
        <taxon>Clostridia</taxon>
        <taxon>Lachnospirales</taxon>
        <taxon>Lachnospiraceae</taxon>
        <taxon>Candidatus Copromonas (nom. illeg.)</taxon>
    </lineage>
</organism>
<dbReference type="Pfam" id="PF12802">
    <property type="entry name" value="MarR_2"/>
    <property type="match status" value="1"/>
</dbReference>
<sequence length="157" mass="18238">MDETRQAMRRFIIALNRMDGLYYQLSRKLGVKDNILWLLYALDDGELHSQKQICEEWLITKTTLNTVVKECEKNGYITLLHPEHSREKLICLTDAGRQYANSLLQPLYRAEEYALKKTLAHYGNEFIDATESLADSLLKESEKNFRQARTGPPEKSI</sequence>
<dbReference type="Proteomes" id="UP000824250">
    <property type="component" value="Unassembled WGS sequence"/>
</dbReference>
<evidence type="ECO:0000259" key="1">
    <source>
        <dbReference type="Pfam" id="PF12802"/>
    </source>
</evidence>
<dbReference type="InterPro" id="IPR036388">
    <property type="entry name" value="WH-like_DNA-bd_sf"/>
</dbReference>
<evidence type="ECO:0000313" key="2">
    <source>
        <dbReference type="EMBL" id="HIR04472.1"/>
    </source>
</evidence>
<dbReference type="GO" id="GO:0003700">
    <property type="term" value="F:DNA-binding transcription factor activity"/>
    <property type="evidence" value="ECO:0007669"/>
    <property type="project" value="InterPro"/>
</dbReference>
<dbReference type="SUPFAM" id="SSF46785">
    <property type="entry name" value="Winged helix' DNA-binding domain"/>
    <property type="match status" value="1"/>
</dbReference>
<proteinExistence type="predicted"/>
<dbReference type="Gene3D" id="1.10.10.10">
    <property type="entry name" value="Winged helix-like DNA-binding domain superfamily/Winged helix DNA-binding domain"/>
    <property type="match status" value="1"/>
</dbReference>
<reference evidence="2" key="2">
    <citation type="journal article" date="2021" name="PeerJ">
        <title>Extensive microbial diversity within the chicken gut microbiome revealed by metagenomics and culture.</title>
        <authorList>
            <person name="Gilroy R."/>
            <person name="Ravi A."/>
            <person name="Getino M."/>
            <person name="Pursley I."/>
            <person name="Horton D.L."/>
            <person name="Alikhan N.F."/>
            <person name="Baker D."/>
            <person name="Gharbi K."/>
            <person name="Hall N."/>
            <person name="Watson M."/>
            <person name="Adriaenssens E.M."/>
            <person name="Foster-Nyarko E."/>
            <person name="Jarju S."/>
            <person name="Secka A."/>
            <person name="Antonio M."/>
            <person name="Oren A."/>
            <person name="Chaudhuri R.R."/>
            <person name="La Ragione R."/>
            <person name="Hildebrand F."/>
            <person name="Pallen M.J."/>
        </authorList>
    </citation>
    <scope>NUCLEOTIDE SEQUENCE</scope>
    <source>
        <strain evidence="2">CHK180-2868</strain>
    </source>
</reference>
<gene>
    <name evidence="2" type="ORF">IAB28_00660</name>
</gene>
<feature type="domain" description="HTH marR-type" evidence="1">
    <location>
        <begin position="30"/>
        <end position="86"/>
    </location>
</feature>
<accession>A0A9D1D489</accession>
<evidence type="ECO:0000313" key="3">
    <source>
        <dbReference type="Proteomes" id="UP000824250"/>
    </source>
</evidence>
<dbReference type="AlphaFoldDB" id="A0A9D1D489"/>
<dbReference type="EMBL" id="DVGC01000001">
    <property type="protein sequence ID" value="HIR04472.1"/>
    <property type="molecule type" value="Genomic_DNA"/>
</dbReference>
<dbReference type="InterPro" id="IPR036390">
    <property type="entry name" value="WH_DNA-bd_sf"/>
</dbReference>
<reference evidence="2" key="1">
    <citation type="submission" date="2020-10" db="EMBL/GenBank/DDBJ databases">
        <authorList>
            <person name="Gilroy R."/>
        </authorList>
    </citation>
    <scope>NUCLEOTIDE SEQUENCE</scope>
    <source>
        <strain evidence="2">CHK180-2868</strain>
    </source>
</reference>
<comment type="caution">
    <text evidence="2">The sequence shown here is derived from an EMBL/GenBank/DDBJ whole genome shotgun (WGS) entry which is preliminary data.</text>
</comment>
<protein>
    <submittedName>
        <fullName evidence="2">MarR family transcriptional regulator</fullName>
    </submittedName>
</protein>
<name>A0A9D1D489_9FIRM</name>